<accession>A0A9D1R2K8</accession>
<dbReference type="SUPFAM" id="SSF53850">
    <property type="entry name" value="Periplasmic binding protein-like II"/>
    <property type="match status" value="1"/>
</dbReference>
<dbReference type="PANTHER" id="PTHR42928:SF5">
    <property type="entry name" value="BLR1237 PROTEIN"/>
    <property type="match status" value="1"/>
</dbReference>
<dbReference type="InterPro" id="IPR005064">
    <property type="entry name" value="BUG"/>
</dbReference>
<feature type="signal peptide" evidence="2">
    <location>
        <begin position="1"/>
        <end position="25"/>
    </location>
</feature>
<organism evidence="3 4">
    <name type="scientific">Candidatus Bilophila faecipullorum</name>
    <dbReference type="NCBI Taxonomy" id="2838482"/>
    <lineage>
        <taxon>Bacteria</taxon>
        <taxon>Pseudomonadati</taxon>
        <taxon>Thermodesulfobacteriota</taxon>
        <taxon>Desulfovibrionia</taxon>
        <taxon>Desulfovibrionales</taxon>
        <taxon>Desulfovibrionaceae</taxon>
        <taxon>Bilophila</taxon>
    </lineage>
</organism>
<dbReference type="InterPro" id="IPR042100">
    <property type="entry name" value="Bug_dom1"/>
</dbReference>
<evidence type="ECO:0000256" key="2">
    <source>
        <dbReference type="SAM" id="SignalP"/>
    </source>
</evidence>
<dbReference type="EMBL" id="DXGI01000347">
    <property type="protein sequence ID" value="HIW79298.1"/>
    <property type="molecule type" value="Genomic_DNA"/>
</dbReference>
<dbReference type="Gene3D" id="3.40.190.10">
    <property type="entry name" value="Periplasmic binding protein-like II"/>
    <property type="match status" value="1"/>
</dbReference>
<gene>
    <name evidence="3" type="ORF">H9874_09170</name>
</gene>
<protein>
    <submittedName>
        <fullName evidence="3">Tripartite tricarboxylate transporter substrate binding protein</fullName>
    </submittedName>
</protein>
<evidence type="ECO:0000313" key="4">
    <source>
        <dbReference type="Proteomes" id="UP000824264"/>
    </source>
</evidence>
<dbReference type="Gene3D" id="3.40.190.150">
    <property type="entry name" value="Bordetella uptake gene, domain 1"/>
    <property type="match status" value="1"/>
</dbReference>
<dbReference type="CDD" id="cd07012">
    <property type="entry name" value="PBP2_Bug_TTT"/>
    <property type="match status" value="1"/>
</dbReference>
<dbReference type="Pfam" id="PF03401">
    <property type="entry name" value="TctC"/>
    <property type="match status" value="1"/>
</dbReference>
<evidence type="ECO:0000256" key="1">
    <source>
        <dbReference type="ARBA" id="ARBA00006987"/>
    </source>
</evidence>
<reference evidence="3" key="2">
    <citation type="submission" date="2021-04" db="EMBL/GenBank/DDBJ databases">
        <authorList>
            <person name="Gilroy R."/>
        </authorList>
    </citation>
    <scope>NUCLEOTIDE SEQUENCE</scope>
    <source>
        <strain evidence="3">ChiSxjej5B17-1746</strain>
    </source>
</reference>
<dbReference type="PANTHER" id="PTHR42928">
    <property type="entry name" value="TRICARBOXYLATE-BINDING PROTEIN"/>
    <property type="match status" value="1"/>
</dbReference>
<dbReference type="PIRSF" id="PIRSF017082">
    <property type="entry name" value="YflP"/>
    <property type="match status" value="1"/>
</dbReference>
<comment type="similarity">
    <text evidence="1">Belongs to the UPF0065 (bug) family.</text>
</comment>
<feature type="chain" id="PRO_5038832622" evidence="2">
    <location>
        <begin position="26"/>
        <end position="332"/>
    </location>
</feature>
<reference evidence="3" key="1">
    <citation type="journal article" date="2021" name="PeerJ">
        <title>Extensive microbial diversity within the chicken gut microbiome revealed by metagenomics and culture.</title>
        <authorList>
            <person name="Gilroy R."/>
            <person name="Ravi A."/>
            <person name="Getino M."/>
            <person name="Pursley I."/>
            <person name="Horton D.L."/>
            <person name="Alikhan N.F."/>
            <person name="Baker D."/>
            <person name="Gharbi K."/>
            <person name="Hall N."/>
            <person name="Watson M."/>
            <person name="Adriaenssens E.M."/>
            <person name="Foster-Nyarko E."/>
            <person name="Jarju S."/>
            <person name="Secka A."/>
            <person name="Antonio M."/>
            <person name="Oren A."/>
            <person name="Chaudhuri R.R."/>
            <person name="La Ragione R."/>
            <person name="Hildebrand F."/>
            <person name="Pallen M.J."/>
        </authorList>
    </citation>
    <scope>NUCLEOTIDE SEQUENCE</scope>
    <source>
        <strain evidence="3">ChiSxjej5B17-1746</strain>
    </source>
</reference>
<keyword evidence="2" id="KW-0732">Signal</keyword>
<dbReference type="AlphaFoldDB" id="A0A9D1R2K8"/>
<sequence>MKKSIIASLLIACSLFIGGNTDARAEYPYDKPINIIVPFGPGGGVDIAARILADYFQQNYNITINVVNKPGGAQAIGINEMLRARPDGYTLAFPGFSALATTPKLTNVGYTLKNIKPVAHIASMECVLSTNKSSGIDTWEKFLQTAEKDPDGTVYGTTGSISTQRLYMTKLTDRFHGDFKIRHTAYTSGHEVSTALLGKHITAGFQVPANILPYANSGDFNVIAISRKERRADLPNTPTFRELYADKMTPADEKWIDLGAWHGLVVSSKVKDDRIAALEPLIEKAMKDPEVIEKFNKIGLDTGYLPAKEFGELIQSSSDLADEVLAGRKSLD</sequence>
<dbReference type="Proteomes" id="UP000824264">
    <property type="component" value="Unassembled WGS sequence"/>
</dbReference>
<name>A0A9D1R2K8_9BACT</name>
<comment type="caution">
    <text evidence="3">The sequence shown here is derived from an EMBL/GenBank/DDBJ whole genome shotgun (WGS) entry which is preliminary data.</text>
</comment>
<evidence type="ECO:0000313" key="3">
    <source>
        <dbReference type="EMBL" id="HIW79298.1"/>
    </source>
</evidence>
<proteinExistence type="inferred from homology"/>